<name>A0AC61S0D0_9FIRM</name>
<protein>
    <submittedName>
        <fullName evidence="1">HAMP domain-containing protein</fullName>
    </submittedName>
</protein>
<reference evidence="1" key="1">
    <citation type="submission" date="2019-04" db="EMBL/GenBank/DDBJ databases">
        <title>Microbes associate with the intestines of laboratory mice.</title>
        <authorList>
            <person name="Navarre W."/>
            <person name="Wong E."/>
            <person name="Huang K."/>
            <person name="Tropini C."/>
            <person name="Ng K."/>
            <person name="Yu B."/>
        </authorList>
    </citation>
    <scope>NUCLEOTIDE SEQUENCE</scope>
    <source>
        <strain evidence="1">NM01_1-7b</strain>
    </source>
</reference>
<dbReference type="EMBL" id="SRYA01000007">
    <property type="protein sequence ID" value="TGY97476.1"/>
    <property type="molecule type" value="Genomic_DNA"/>
</dbReference>
<evidence type="ECO:0000313" key="2">
    <source>
        <dbReference type="Proteomes" id="UP000304953"/>
    </source>
</evidence>
<sequence>MKKRITGLTGKLTLGIIIFGILLGAIISIIGYREFTSVLEQQYNDSAYEIAETAARYLNPDKFEEYLSTGKVDGEYREIEKRLDDLVDATGTTLVYVAKVDTSDYRTLTYIYDSVNSASGFDRYPLGYTAIGVAEEYVNNVRNIITKGERATEYLYSYSEESGAHTTAGIAIYDSKGEIVAILGVEKAMKRLENARNTYVKDVLLGVLAAVCLFLLVYSMFLYREILLPILAVTDEAKRFADSNTPSDKLSAIKKNDEIGVLAKAVEKMERDIVEYVENLTMVTAEKERIGAELSIATQIQADMLPGIFPAFPEKTEFDIYATMNPAKEVGGDFYDFFMVDESHLAIVMADVSGKGVPAALFMVIGKTLIKDHTQPGKDLGEVFTKVNDLLCESNSEGLFITAFEGVLDLVSGEFTFVNAGHEIPFICKKDGSYEPYKIRAGFVLAGMEGIRYKCGTMQLSPGDRLFQYTDGVTEATDKDGRLYGMARLGDILARNAALPPMELLGKIKEDIDAFVGDAPQFDDITMLCLEYRERMHNEGIDN</sequence>
<proteinExistence type="predicted"/>
<accession>A0AC61S0D0</accession>
<dbReference type="Proteomes" id="UP000304953">
    <property type="component" value="Unassembled WGS sequence"/>
</dbReference>
<organism evidence="1 2">
    <name type="scientific">Petralouisia muris</name>
    <dbReference type="NCBI Taxonomy" id="3032872"/>
    <lineage>
        <taxon>Bacteria</taxon>
        <taxon>Bacillati</taxon>
        <taxon>Bacillota</taxon>
        <taxon>Clostridia</taxon>
        <taxon>Lachnospirales</taxon>
        <taxon>Lachnospiraceae</taxon>
        <taxon>Petralouisia</taxon>
    </lineage>
</organism>
<keyword evidence="2" id="KW-1185">Reference proteome</keyword>
<comment type="caution">
    <text evidence="1">The sequence shown here is derived from an EMBL/GenBank/DDBJ whole genome shotgun (WGS) entry which is preliminary data.</text>
</comment>
<evidence type="ECO:0000313" key="1">
    <source>
        <dbReference type="EMBL" id="TGY97476.1"/>
    </source>
</evidence>
<gene>
    <name evidence="1" type="ORF">E5329_04870</name>
</gene>